<gene>
    <name evidence="2" type="ORF">BIW11_09794</name>
</gene>
<keyword evidence="2" id="KW-0378">Hydrolase</keyword>
<protein>
    <submittedName>
        <fullName evidence="2">Carboxypeptidase N catalytic chain-like</fullName>
    </submittedName>
</protein>
<dbReference type="Proteomes" id="UP000192247">
    <property type="component" value="Unassembled WGS sequence"/>
</dbReference>
<dbReference type="AlphaFoldDB" id="A0A1V9XIK7"/>
<evidence type="ECO:0000313" key="3">
    <source>
        <dbReference type="Proteomes" id="UP000192247"/>
    </source>
</evidence>
<feature type="non-terminal residue" evidence="2">
    <location>
        <position position="1"/>
    </location>
</feature>
<dbReference type="GO" id="GO:0004180">
    <property type="term" value="F:carboxypeptidase activity"/>
    <property type="evidence" value="ECO:0007669"/>
    <property type="project" value="UniProtKB-KW"/>
</dbReference>
<keyword evidence="2" id="KW-0121">Carboxypeptidase</keyword>
<name>A0A1V9XIK7_9ACAR</name>
<comment type="caution">
    <text evidence="2">The sequence shown here is derived from an EMBL/GenBank/DDBJ whole genome shotgun (WGS) entry which is preliminary data.</text>
</comment>
<evidence type="ECO:0000256" key="1">
    <source>
        <dbReference type="SAM" id="MobiDB-lite"/>
    </source>
</evidence>
<accession>A0A1V9XIK7</accession>
<feature type="region of interest" description="Disordered" evidence="1">
    <location>
        <begin position="64"/>
        <end position="87"/>
    </location>
</feature>
<proteinExistence type="predicted"/>
<dbReference type="InParanoid" id="A0A1V9XIK7"/>
<keyword evidence="3" id="KW-1185">Reference proteome</keyword>
<keyword evidence="2" id="KW-0645">Protease</keyword>
<evidence type="ECO:0000313" key="2">
    <source>
        <dbReference type="EMBL" id="OQR73339.1"/>
    </source>
</evidence>
<feature type="compositionally biased region" description="Basic and acidic residues" evidence="1">
    <location>
        <begin position="64"/>
        <end position="74"/>
    </location>
</feature>
<dbReference type="EMBL" id="MNPL01010107">
    <property type="protein sequence ID" value="OQR73339.1"/>
    <property type="molecule type" value="Genomic_DNA"/>
</dbReference>
<sequence length="87" mass="9955">GYEAQRVTLTVHPLDKNRLASRVDFKLQPLEVTVPAGQDAADPDQESLDILELIAAEARRIRLSEQDQEHERRQKIMNRLVPAQQNN</sequence>
<organism evidence="2 3">
    <name type="scientific">Tropilaelaps mercedesae</name>
    <dbReference type="NCBI Taxonomy" id="418985"/>
    <lineage>
        <taxon>Eukaryota</taxon>
        <taxon>Metazoa</taxon>
        <taxon>Ecdysozoa</taxon>
        <taxon>Arthropoda</taxon>
        <taxon>Chelicerata</taxon>
        <taxon>Arachnida</taxon>
        <taxon>Acari</taxon>
        <taxon>Parasitiformes</taxon>
        <taxon>Mesostigmata</taxon>
        <taxon>Gamasina</taxon>
        <taxon>Dermanyssoidea</taxon>
        <taxon>Laelapidae</taxon>
        <taxon>Tropilaelaps</taxon>
    </lineage>
</organism>
<reference evidence="2 3" key="1">
    <citation type="journal article" date="2017" name="Gigascience">
        <title>Draft genome of the honey bee ectoparasitic mite, Tropilaelaps mercedesae, is shaped by the parasitic life history.</title>
        <authorList>
            <person name="Dong X."/>
            <person name="Armstrong S.D."/>
            <person name="Xia D."/>
            <person name="Makepeace B.L."/>
            <person name="Darby A.C."/>
            <person name="Kadowaki T."/>
        </authorList>
    </citation>
    <scope>NUCLEOTIDE SEQUENCE [LARGE SCALE GENOMIC DNA]</scope>
    <source>
        <strain evidence="2">Wuxi-XJTLU</strain>
    </source>
</reference>